<evidence type="ECO:0000313" key="2">
    <source>
        <dbReference type="Proteomes" id="UP001175228"/>
    </source>
</evidence>
<reference evidence="1" key="1">
    <citation type="submission" date="2023-06" db="EMBL/GenBank/DDBJ databases">
        <authorList>
            <consortium name="Lawrence Berkeley National Laboratory"/>
            <person name="Ahrendt S."/>
            <person name="Sahu N."/>
            <person name="Indic B."/>
            <person name="Wong-Bajracharya J."/>
            <person name="Merenyi Z."/>
            <person name="Ke H.-M."/>
            <person name="Monk M."/>
            <person name="Kocsube S."/>
            <person name="Drula E."/>
            <person name="Lipzen A."/>
            <person name="Balint B."/>
            <person name="Henrissat B."/>
            <person name="Andreopoulos B."/>
            <person name="Martin F.M."/>
            <person name="Harder C.B."/>
            <person name="Rigling D."/>
            <person name="Ford K.L."/>
            <person name="Foster G.D."/>
            <person name="Pangilinan J."/>
            <person name="Papanicolaou A."/>
            <person name="Barry K."/>
            <person name="LaButti K."/>
            <person name="Viragh M."/>
            <person name="Koriabine M."/>
            <person name="Yan M."/>
            <person name="Riley R."/>
            <person name="Champramary S."/>
            <person name="Plett K.L."/>
            <person name="Tsai I.J."/>
            <person name="Slot J."/>
            <person name="Sipos G."/>
            <person name="Plett J."/>
            <person name="Nagy L.G."/>
            <person name="Grigoriev I.V."/>
        </authorList>
    </citation>
    <scope>NUCLEOTIDE SEQUENCE</scope>
    <source>
        <strain evidence="1">HWK02</strain>
    </source>
</reference>
<name>A0AA39V3T3_9AGAR</name>
<dbReference type="AlphaFoldDB" id="A0AA39V3T3"/>
<dbReference type="EMBL" id="JAUEPU010000003">
    <property type="protein sequence ID" value="KAK0504465.1"/>
    <property type="molecule type" value="Genomic_DNA"/>
</dbReference>
<evidence type="ECO:0008006" key="3">
    <source>
        <dbReference type="Google" id="ProtNLM"/>
    </source>
</evidence>
<dbReference type="Proteomes" id="UP001175228">
    <property type="component" value="Unassembled WGS sequence"/>
</dbReference>
<proteinExistence type="predicted"/>
<evidence type="ECO:0000313" key="1">
    <source>
        <dbReference type="EMBL" id="KAK0504465.1"/>
    </source>
</evidence>
<accession>A0AA39V3T3</accession>
<comment type="caution">
    <text evidence="1">The sequence shown here is derived from an EMBL/GenBank/DDBJ whole genome shotgun (WGS) entry which is preliminary data.</text>
</comment>
<keyword evidence="2" id="KW-1185">Reference proteome</keyword>
<gene>
    <name evidence="1" type="ORF">EDD18DRAFT_1133917</name>
</gene>
<protein>
    <recommendedName>
        <fullName evidence="3">F-box domain-containing protein</fullName>
    </recommendedName>
</protein>
<sequence>MSSVPEILELLVQRHAPNLDYDFPETLSPFLNTNDLPPESDVRVLGDLPKRVSDALRLITSDIESLISAHSQLKKIQDHLLRVDTDIKRSMSSIERLPVEILVQVFKAATSEMGDALDIRWEPFVISRVCHKWRFVATEQCPEMWTKFMLERAVWDDMEDPAALLSLVLSRGAERSLEFNFDASGDSGVSDYSRLEHRWPEDSEDEDSEDEDGRCACRPWYLRIDDSITEPLLQDLVHHCHRWRSVHLSIPARLFHLLSPIRGKLLALVLFSFDCVADDLTVRSSVRPESHILDGAPLLETVSVSCLENEVPMLPWGVPNLTSYTDTGPRAGDPTLRQHFLNIIRTSPRLKSFSIGRMYSPIVPTPRVVHPGITRLSLSDGAFLRSLTLPELKNIELFDSGEDFHDEISSLYDLVIHSACNLSCLKVVDCPVNEYLIHILEASPDLTTLMLEFSVCNAADAISVQTVKSLFDGLAGFKHVLISRLRSLSLTIALCNADFGLFDDLFGYCIEDRWKKGTLHSVTVAIPWIGTEFTLSQDCQELLIRLKDEGMDVEFTNREKSLLCL</sequence>
<organism evidence="1 2">
    <name type="scientific">Armillaria luteobubalina</name>
    <dbReference type="NCBI Taxonomy" id="153913"/>
    <lineage>
        <taxon>Eukaryota</taxon>
        <taxon>Fungi</taxon>
        <taxon>Dikarya</taxon>
        <taxon>Basidiomycota</taxon>
        <taxon>Agaricomycotina</taxon>
        <taxon>Agaricomycetes</taxon>
        <taxon>Agaricomycetidae</taxon>
        <taxon>Agaricales</taxon>
        <taxon>Marasmiineae</taxon>
        <taxon>Physalacriaceae</taxon>
        <taxon>Armillaria</taxon>
    </lineage>
</organism>